<dbReference type="PANTHER" id="PTHR24104">
    <property type="entry name" value="E3 UBIQUITIN-PROTEIN LIGASE NHLRC1-RELATED"/>
    <property type="match status" value="1"/>
</dbReference>
<evidence type="ECO:0000313" key="2">
    <source>
        <dbReference type="EMBL" id="AWB09806.1"/>
    </source>
</evidence>
<keyword evidence="1" id="KW-0472">Membrane</keyword>
<dbReference type="Gene3D" id="2.130.10.10">
    <property type="entry name" value="YVTN repeat-like/Quinoprotein amine dehydrogenase"/>
    <property type="match status" value="1"/>
</dbReference>
<dbReference type="EMBL" id="CP020921">
    <property type="protein sequence ID" value="AWB09806.1"/>
    <property type="molecule type" value="Genomic_DNA"/>
</dbReference>
<keyword evidence="3" id="KW-1185">Reference proteome</keyword>
<dbReference type="InterPro" id="IPR015943">
    <property type="entry name" value="WD40/YVTN_repeat-like_dom_sf"/>
</dbReference>
<evidence type="ECO:0000313" key="3">
    <source>
        <dbReference type="Proteomes" id="UP000244792"/>
    </source>
</evidence>
<dbReference type="RefSeq" id="WP_108308616.1">
    <property type="nucleotide sequence ID" value="NZ_CP020921.1"/>
</dbReference>
<dbReference type="InterPro" id="IPR050952">
    <property type="entry name" value="TRIM-NHL_E3_ligases"/>
</dbReference>
<protein>
    <submittedName>
        <fullName evidence="2">Uncharacterized protein</fullName>
    </submittedName>
</protein>
<dbReference type="AlphaFoldDB" id="A0A2R4VZB9"/>
<keyword evidence="1" id="KW-1133">Transmembrane helix</keyword>
<reference evidence="2 3" key="1">
    <citation type="submission" date="2017-04" db="EMBL/GenBank/DDBJ databases">
        <title>Genomic insights into metabolism of Thermodesulfobium acidiphilum.</title>
        <authorList>
            <person name="Toshchakov S.V."/>
            <person name="Frolov E.N."/>
            <person name="Kublanov I.V."/>
            <person name="Samarov N.I."/>
            <person name="Novikov A."/>
            <person name="Lebedinsky A.V."/>
            <person name="Bonch-Osmolovskaya E.A."/>
            <person name="Chernyh N.A."/>
        </authorList>
    </citation>
    <scope>NUCLEOTIDE SEQUENCE [LARGE SCALE GENOMIC DNA]</scope>
    <source>
        <strain evidence="2 3">3127-1</strain>
    </source>
</reference>
<sequence length="512" mass="56888">MRKYWLKILVIVASFIVIVTIFLINFKHPEILSKSFNSSSSSDNSNSYLFYKCEPEGKLELKNLYFYTQSAQNSKVSTIEALQQAGYKNLGGPDELLIRNSNGFVTSTKLLNLSCKINDSTYKITIGSIAGNPNPMGQCGAFSSHWVAIEKGDSTILPKTILQSCNSESAISDIIINSNGKIQIHKTNPYSQSESKKSADVNKERTIYVGQAPNAITTDKFGNIWVTNYQSQSISKINQEGNVTNFNIKVDPIGIAADNYGNIFVINNNSLIKLNQEGKILGTHEIADGMNYIFIDPKNNIWVDDWKSGKIFKLNENGSIINTYQASRGVYQITMDKVNNLWVTSSYGPLTILYSDGYIKECPQYGVNNIISDNNTAWITTGKLLDNSVMLEHINLNCKILDQSYKLDIQPTGIAIDSMGNIWISGNKKYGGGLLEEIAKEEKHVYPLGKFPGPLVVDKYNNIWVISGQNTITEFYGSSETTQMNSSQNSSSNLNPHLPIAVHHTFPENIGK</sequence>
<evidence type="ECO:0000256" key="1">
    <source>
        <dbReference type="SAM" id="Phobius"/>
    </source>
</evidence>
<accession>A0A2R4VZB9</accession>
<proteinExistence type="predicted"/>
<gene>
    <name evidence="2" type="ORF">TDSAC_0430</name>
</gene>
<feature type="transmembrane region" description="Helical" evidence="1">
    <location>
        <begin position="6"/>
        <end position="26"/>
    </location>
</feature>
<keyword evidence="1" id="KW-0812">Transmembrane</keyword>
<dbReference type="OrthoDB" id="9799230at2"/>
<dbReference type="Proteomes" id="UP000244792">
    <property type="component" value="Chromosome"/>
</dbReference>
<dbReference type="KEGG" id="taci:TDSAC_0430"/>
<name>A0A2R4VZB9_THEAF</name>
<organism evidence="2 3">
    <name type="scientific">Thermodesulfobium acidiphilum</name>
    <dbReference type="NCBI Taxonomy" id="1794699"/>
    <lineage>
        <taxon>Bacteria</taxon>
        <taxon>Pseudomonadati</taxon>
        <taxon>Thermodesulfobiota</taxon>
        <taxon>Thermodesulfobiia</taxon>
        <taxon>Thermodesulfobiales</taxon>
        <taxon>Thermodesulfobiaceae</taxon>
        <taxon>Thermodesulfobium</taxon>
    </lineage>
</organism>
<dbReference type="GO" id="GO:0008270">
    <property type="term" value="F:zinc ion binding"/>
    <property type="evidence" value="ECO:0007669"/>
    <property type="project" value="UniProtKB-KW"/>
</dbReference>
<dbReference type="SUPFAM" id="SSF63829">
    <property type="entry name" value="Calcium-dependent phosphotriesterase"/>
    <property type="match status" value="1"/>
</dbReference>
<dbReference type="PANTHER" id="PTHR24104:SF25">
    <property type="entry name" value="PROTEIN LIN-41"/>
    <property type="match status" value="1"/>
</dbReference>